<feature type="domain" description="Heterokaryon incompatibility" evidence="3">
    <location>
        <begin position="70"/>
        <end position="226"/>
    </location>
</feature>
<feature type="region of interest" description="Disordered" evidence="2">
    <location>
        <begin position="962"/>
        <end position="983"/>
    </location>
</feature>
<dbReference type="InterPro" id="IPR021858">
    <property type="entry name" value="Fun_TF"/>
</dbReference>
<evidence type="ECO:0000313" key="4">
    <source>
        <dbReference type="EMBL" id="OAA69332.1"/>
    </source>
</evidence>
<protein>
    <submittedName>
        <fullName evidence="4">Heterokaryon incompatibility</fullName>
    </submittedName>
</protein>
<sequence>MTADSSHRRVDQEPANSDGQDAALRLQAVYEPLKTTSSSTRFLTIQPADRPNDCISCKISETPFGELAAFKALSYQWGNEAATECIVLNGVECPVKQNLLDALHYLRRKWPAERFWIDALCINQADNNERSAQVRLMRTIFFRASAVIVWLGKDYEKYAPELPQLQRLGHGSMSKATSGAEAAMPNTTPTEAEALKAANEEDFSSLPLARDLYQNGYWNRVWIVQEVGLAAELIVCFGDYVMNWGGFIHLLTMHHVGNEGPLKLNEQRRRRYEGSCKLIQLLHDYKDAECHDPKDKVYGLIGLAADARFFPIDYNKSQFEVWRDVMEFANQRKMLANDEIISTGSLVKYLLMGAGCEPLDQILRSYAPAEEAAALVNQPNSPKVFQVPAKALGCVRYIGPRPSEIVNDPMKQELWEDTVQAYSSDDAGPTHAESDVLLREVLRPKGRDLTRTCFTYSSAVQWSPDGTWDGNHLRQHHGHAVQNWQAENTEPQYDSHLRKGDESMTEGVRLYQLDSFFKRKDWKVGVASDKVRLGDLICWVASSRMAIILRPRFNADNGRWTFQAVGTAAVAKDLRGISHEEHRHRYDNFPHGRSRRNVRSLNDAKLTVHLDATFVFILLESGTIFNEFRNILPRSTAAVVPLPLAPEESPYARCSGPGNESRYLQFFMEKTIPNFLLMFPESTWRTRVLQVAHTEPSIRHALISLASSHEWRLDAGNRRSPNRESDLSSRHYSLALSYLQSDLAVRQQHRRQSLHINVCSCLLFMCREGLYGRRASSMRLFHCGRKMIKEYRSNKEALKNCDASIEADIEPMISSLEDIFRRVEVQLSNIIGGLDPEFLFGHDGAFEPRYVPIDGPFSSLEDAQDAILHAHACITADVLCGQVANHVHNAHVGSWSRSFEALLSRPQNSLDKCTFERTVAVLELMKRHIGVVMLGWETQEEGYTEMVMLAKRALGLETVAGRVPDGASKNDKAHENDREEDERRQYCQATDPDFDFIVGIVPALFAIFMRCSNSLRREVADIFHRVRLAEGIWCAKIVGRVLDRILELEKDSNASEEPGSFAGGRIEQAKIHFEDGSGEDAVVEYSSAQATLFEAMIA</sequence>
<dbReference type="PANTHER" id="PTHR24148:SF73">
    <property type="entry name" value="HET DOMAIN PROTEIN (AFU_ORTHOLOGUE AFUA_8G01020)"/>
    <property type="match status" value="1"/>
</dbReference>
<evidence type="ECO:0000256" key="1">
    <source>
        <dbReference type="ARBA" id="ARBA00023242"/>
    </source>
</evidence>
<dbReference type="Pfam" id="PF06985">
    <property type="entry name" value="HET"/>
    <property type="match status" value="1"/>
</dbReference>
<dbReference type="Proteomes" id="UP000076881">
    <property type="component" value="Unassembled WGS sequence"/>
</dbReference>
<dbReference type="STRING" id="1081108.A0A162JI49"/>
<accession>A0A162JI49</accession>
<keyword evidence="1" id="KW-0539">Nucleus</keyword>
<keyword evidence="5" id="KW-1185">Reference proteome</keyword>
<dbReference type="PANTHER" id="PTHR24148">
    <property type="entry name" value="ANKYRIN REPEAT DOMAIN-CONTAINING PROTEIN 39 HOMOLOG-RELATED"/>
    <property type="match status" value="1"/>
</dbReference>
<evidence type="ECO:0000259" key="3">
    <source>
        <dbReference type="Pfam" id="PF06985"/>
    </source>
</evidence>
<dbReference type="Pfam" id="PF11951">
    <property type="entry name" value="Fungal_trans_2"/>
    <property type="match status" value="1"/>
</dbReference>
<reference evidence="4 5" key="1">
    <citation type="journal article" date="2016" name="Genome Biol. Evol.">
        <title>Divergent and convergent evolution of fungal pathogenicity.</title>
        <authorList>
            <person name="Shang Y."/>
            <person name="Xiao G."/>
            <person name="Zheng P."/>
            <person name="Cen K."/>
            <person name="Zhan S."/>
            <person name="Wang C."/>
        </authorList>
    </citation>
    <scope>NUCLEOTIDE SEQUENCE [LARGE SCALE GENOMIC DNA]</scope>
    <source>
        <strain evidence="4 5">RCEF 1005</strain>
    </source>
</reference>
<dbReference type="InterPro" id="IPR052895">
    <property type="entry name" value="HetReg/Transcr_Mod"/>
</dbReference>
<dbReference type="InterPro" id="IPR010730">
    <property type="entry name" value="HET"/>
</dbReference>
<proteinExistence type="predicted"/>
<feature type="compositionally biased region" description="Basic and acidic residues" evidence="2">
    <location>
        <begin position="968"/>
        <end position="983"/>
    </location>
</feature>
<comment type="caution">
    <text evidence="4">The sequence shown here is derived from an EMBL/GenBank/DDBJ whole genome shotgun (WGS) entry which is preliminary data.</text>
</comment>
<dbReference type="EMBL" id="AZHF01000011">
    <property type="protein sequence ID" value="OAA69332.1"/>
    <property type="molecule type" value="Genomic_DNA"/>
</dbReference>
<evidence type="ECO:0000313" key="5">
    <source>
        <dbReference type="Proteomes" id="UP000076881"/>
    </source>
</evidence>
<organism evidence="4 5">
    <name type="scientific">Akanthomyces lecanii RCEF 1005</name>
    <dbReference type="NCBI Taxonomy" id="1081108"/>
    <lineage>
        <taxon>Eukaryota</taxon>
        <taxon>Fungi</taxon>
        <taxon>Dikarya</taxon>
        <taxon>Ascomycota</taxon>
        <taxon>Pezizomycotina</taxon>
        <taxon>Sordariomycetes</taxon>
        <taxon>Hypocreomycetidae</taxon>
        <taxon>Hypocreales</taxon>
        <taxon>Cordycipitaceae</taxon>
        <taxon>Akanthomyces</taxon>
        <taxon>Cordyceps confragosa</taxon>
    </lineage>
</organism>
<name>A0A162JI49_CORDF</name>
<gene>
    <name evidence="4" type="ORF">LEL_10208</name>
</gene>
<dbReference type="AlphaFoldDB" id="A0A162JI49"/>
<dbReference type="OrthoDB" id="1470350at2759"/>
<evidence type="ECO:0000256" key="2">
    <source>
        <dbReference type="SAM" id="MobiDB-lite"/>
    </source>
</evidence>